<reference evidence="2 3" key="1">
    <citation type="submission" date="2019-07" db="EMBL/GenBank/DDBJ databases">
        <title>Draft genome sequence of Haloferax volcanii SS0101, isolated from salt farm in Samut Sakhon, Thailand.</title>
        <authorList>
            <person name="Wanthongcharoen S."/>
            <person name="Yamprayoonswat W."/>
            <person name="Ruangsuj P."/>
            <person name="Thongpramul N."/>
            <person name="Jumpathong W."/>
            <person name="Sittihan S."/>
            <person name="Kanjanavas P."/>
            <person name="Yasawong M."/>
        </authorList>
    </citation>
    <scope>NUCLEOTIDE SEQUENCE [LARGE SCALE GENOMIC DNA]</scope>
    <source>
        <strain evidence="2 3">SS0101</strain>
    </source>
</reference>
<keyword evidence="1" id="KW-1133">Transmembrane helix</keyword>
<name>A0A558FAJ4_HALVO</name>
<gene>
    <name evidence="2" type="ORF">FQA18_20055</name>
</gene>
<dbReference type="AlphaFoldDB" id="A0A558FAJ4"/>
<keyword evidence="1" id="KW-0472">Membrane</keyword>
<proteinExistence type="predicted"/>
<evidence type="ECO:0000313" key="2">
    <source>
        <dbReference type="EMBL" id="TVT82532.1"/>
    </source>
</evidence>
<feature type="transmembrane region" description="Helical" evidence="1">
    <location>
        <begin position="67"/>
        <end position="87"/>
    </location>
</feature>
<protein>
    <submittedName>
        <fullName evidence="2">Sialidase</fullName>
    </submittedName>
</protein>
<evidence type="ECO:0000256" key="1">
    <source>
        <dbReference type="SAM" id="Phobius"/>
    </source>
</evidence>
<organism evidence="2 3">
    <name type="scientific">Haloferax volcanii</name>
    <name type="common">Halobacterium volcanii</name>
    <dbReference type="NCBI Taxonomy" id="2246"/>
    <lineage>
        <taxon>Archaea</taxon>
        <taxon>Methanobacteriati</taxon>
        <taxon>Methanobacteriota</taxon>
        <taxon>Stenosarchaea group</taxon>
        <taxon>Halobacteria</taxon>
        <taxon>Halobacteriales</taxon>
        <taxon>Haloferacaceae</taxon>
        <taxon>Haloferax</taxon>
    </lineage>
</organism>
<sequence>NDEGIISELPPGESEEFTIALSAGANALPKRYPVSFDFQYEMPDGDTEVSQTYTTPIEVIESEGGGLPVGLIVGAVIVIGVLGVFGWRRFNTDE</sequence>
<dbReference type="Proteomes" id="UP000320212">
    <property type="component" value="Unassembled WGS sequence"/>
</dbReference>
<feature type="non-terminal residue" evidence="2">
    <location>
        <position position="1"/>
    </location>
</feature>
<comment type="caution">
    <text evidence="2">The sequence shown here is derived from an EMBL/GenBank/DDBJ whole genome shotgun (WGS) entry which is preliminary data.</text>
</comment>
<evidence type="ECO:0000313" key="3">
    <source>
        <dbReference type="Proteomes" id="UP000320212"/>
    </source>
</evidence>
<keyword evidence="1" id="KW-0812">Transmembrane</keyword>
<dbReference type="EMBL" id="VMTR01000435">
    <property type="protein sequence ID" value="TVT82532.1"/>
    <property type="molecule type" value="Genomic_DNA"/>
</dbReference>
<accession>A0A558FAJ4</accession>